<organism evidence="2">
    <name type="scientific">freshwater metagenome</name>
    <dbReference type="NCBI Taxonomy" id="449393"/>
    <lineage>
        <taxon>unclassified sequences</taxon>
        <taxon>metagenomes</taxon>
        <taxon>ecological metagenomes</taxon>
    </lineage>
</organism>
<gene>
    <name evidence="2" type="ORF">UFOPK1412_00532</name>
</gene>
<keyword evidence="1" id="KW-1133">Transmembrane helix</keyword>
<protein>
    <submittedName>
        <fullName evidence="2">Unannotated protein</fullName>
    </submittedName>
</protein>
<keyword evidence="1" id="KW-0812">Transmembrane</keyword>
<dbReference type="EMBL" id="CAEZSI010000056">
    <property type="protein sequence ID" value="CAB4538645.1"/>
    <property type="molecule type" value="Genomic_DNA"/>
</dbReference>
<feature type="transmembrane region" description="Helical" evidence="1">
    <location>
        <begin position="81"/>
        <end position="101"/>
    </location>
</feature>
<accession>A0A6J6BIR2</accession>
<feature type="transmembrane region" description="Helical" evidence="1">
    <location>
        <begin position="26"/>
        <end position="44"/>
    </location>
</feature>
<name>A0A6J6BIR2_9ZZZZ</name>
<keyword evidence="1" id="KW-0472">Membrane</keyword>
<feature type="transmembrane region" description="Helical" evidence="1">
    <location>
        <begin position="51"/>
        <end position="69"/>
    </location>
</feature>
<sequence>MRFIFSVLIGAGLGIGSVFLHATLVPVSLIFVLIATIAGIWSIGRMWDGKALRIVASITWTAVVLRAGFPGINEEYLIEGTAVGISLINVGFMALVIAILLPV</sequence>
<evidence type="ECO:0000313" key="2">
    <source>
        <dbReference type="EMBL" id="CAB4538645.1"/>
    </source>
</evidence>
<dbReference type="AlphaFoldDB" id="A0A6J6BIR2"/>
<proteinExistence type="predicted"/>
<evidence type="ECO:0000256" key="1">
    <source>
        <dbReference type="SAM" id="Phobius"/>
    </source>
</evidence>
<reference evidence="2" key="1">
    <citation type="submission" date="2020-05" db="EMBL/GenBank/DDBJ databases">
        <authorList>
            <person name="Chiriac C."/>
            <person name="Salcher M."/>
            <person name="Ghai R."/>
            <person name="Kavagutti S V."/>
        </authorList>
    </citation>
    <scope>NUCLEOTIDE SEQUENCE</scope>
</reference>